<dbReference type="GO" id="GO:0043565">
    <property type="term" value="F:sequence-specific DNA binding"/>
    <property type="evidence" value="ECO:0007669"/>
    <property type="project" value="InterPro"/>
</dbReference>
<dbReference type="Pfam" id="PF12833">
    <property type="entry name" value="HTH_18"/>
    <property type="match status" value="1"/>
</dbReference>
<feature type="domain" description="HTH araC/xylS-type" evidence="4">
    <location>
        <begin position="171"/>
        <end position="270"/>
    </location>
</feature>
<keyword evidence="3" id="KW-0804">Transcription</keyword>
<reference evidence="6" key="1">
    <citation type="submission" date="2017-05" db="EMBL/GenBank/DDBJ databases">
        <authorList>
            <person name="Barney B.M."/>
        </authorList>
    </citation>
    <scope>NUCLEOTIDE SEQUENCE [LARGE SCALE GENOMIC DNA]</scope>
    <source>
        <strain evidence="6">PSBB022</strain>
    </source>
</reference>
<dbReference type="SUPFAM" id="SSF46689">
    <property type="entry name" value="Homeodomain-like"/>
    <property type="match status" value="1"/>
</dbReference>
<dbReference type="Gene3D" id="1.10.10.60">
    <property type="entry name" value="Homeodomain-like"/>
    <property type="match status" value="1"/>
</dbReference>
<keyword evidence="1" id="KW-0805">Transcription regulation</keyword>
<evidence type="ECO:0000256" key="1">
    <source>
        <dbReference type="ARBA" id="ARBA00023015"/>
    </source>
</evidence>
<dbReference type="Pfam" id="PF20240">
    <property type="entry name" value="DUF6597"/>
    <property type="match status" value="1"/>
</dbReference>
<evidence type="ECO:0000313" key="6">
    <source>
        <dbReference type="Proteomes" id="UP000216101"/>
    </source>
</evidence>
<evidence type="ECO:0000256" key="3">
    <source>
        <dbReference type="ARBA" id="ARBA00023163"/>
    </source>
</evidence>
<keyword evidence="2" id="KW-0238">DNA-binding</keyword>
<accession>A0A266QBB4</accession>
<dbReference type="RefSeq" id="WP_094984651.1">
    <property type="nucleotide sequence ID" value="NZ_NHNI01000001.1"/>
</dbReference>
<dbReference type="PROSITE" id="PS01124">
    <property type="entry name" value="HTH_ARAC_FAMILY_2"/>
    <property type="match status" value="1"/>
</dbReference>
<dbReference type="InterPro" id="IPR046532">
    <property type="entry name" value="DUF6597"/>
</dbReference>
<organism evidence="5 6">
    <name type="scientific">Cellvibrio mixtus</name>
    <dbReference type="NCBI Taxonomy" id="39650"/>
    <lineage>
        <taxon>Bacteria</taxon>
        <taxon>Pseudomonadati</taxon>
        <taxon>Pseudomonadota</taxon>
        <taxon>Gammaproteobacteria</taxon>
        <taxon>Cellvibrionales</taxon>
        <taxon>Cellvibrionaceae</taxon>
        <taxon>Cellvibrio</taxon>
    </lineage>
</organism>
<dbReference type="Proteomes" id="UP000216101">
    <property type="component" value="Unassembled WGS sequence"/>
</dbReference>
<evidence type="ECO:0000259" key="4">
    <source>
        <dbReference type="PROSITE" id="PS01124"/>
    </source>
</evidence>
<name>A0A266QBB4_9GAMM</name>
<evidence type="ECO:0000313" key="5">
    <source>
        <dbReference type="EMBL" id="OZY87173.1"/>
    </source>
</evidence>
<dbReference type="InterPro" id="IPR009057">
    <property type="entry name" value="Homeodomain-like_sf"/>
</dbReference>
<evidence type="ECO:0000256" key="2">
    <source>
        <dbReference type="ARBA" id="ARBA00023125"/>
    </source>
</evidence>
<dbReference type="GO" id="GO:0003700">
    <property type="term" value="F:DNA-binding transcription factor activity"/>
    <property type="evidence" value="ECO:0007669"/>
    <property type="project" value="InterPro"/>
</dbReference>
<dbReference type="InterPro" id="IPR018060">
    <property type="entry name" value="HTH_AraC"/>
</dbReference>
<comment type="caution">
    <text evidence="5">The sequence shown here is derived from an EMBL/GenBank/DDBJ whole genome shotgun (WGS) entry which is preliminary data.</text>
</comment>
<proteinExistence type="predicted"/>
<dbReference type="EMBL" id="NHNI01000001">
    <property type="protein sequence ID" value="OZY87173.1"/>
    <property type="molecule type" value="Genomic_DNA"/>
</dbReference>
<dbReference type="AlphaFoldDB" id="A0A266QBB4"/>
<dbReference type="SMART" id="SM00342">
    <property type="entry name" value="HTH_ARAC"/>
    <property type="match status" value="1"/>
</dbReference>
<sequence>MYKVIAPLDTTSPPTNILAHLGFRSFLPHPHLQRWIQCYWAIQHPQLPAQGFSEKLYPDGGTNINFQFIANQIPQVTFNAIQTLNTMHFAGTIDLLGIRFHPGGAFQLFGLDMPELIGHHHAAEDLDRDFNNAQLGELRERLAATHHISQRLGFIDDWLLQQAAQQLATLGPVQQLLPQLSHSSDSIEDMSARVNISRRQLERRFQQEVGLTLVHLKQLQRVRRARQLISLNPHLPLVDIAQEAGFYDQAHFIRQFQKVHLLTPGEYRDKKLEKIRNQPSLENTTQ</sequence>
<dbReference type="PANTHER" id="PTHR46796">
    <property type="entry name" value="HTH-TYPE TRANSCRIPTIONAL ACTIVATOR RHAS-RELATED"/>
    <property type="match status" value="1"/>
</dbReference>
<protein>
    <recommendedName>
        <fullName evidence="4">HTH araC/xylS-type domain-containing protein</fullName>
    </recommendedName>
</protein>
<dbReference type="InterPro" id="IPR050204">
    <property type="entry name" value="AraC_XylS_family_regulators"/>
</dbReference>
<gene>
    <name evidence="5" type="ORF">CBP51_09355</name>
</gene>
<keyword evidence="6" id="KW-1185">Reference proteome</keyword>